<comment type="caution">
    <text evidence="3">The sequence shown here is derived from an EMBL/GenBank/DDBJ whole genome shotgun (WGS) entry which is preliminary data.</text>
</comment>
<gene>
    <name evidence="3" type="ORF">PXEA_LOCUS20431</name>
</gene>
<dbReference type="EMBL" id="CAAALY010084134">
    <property type="protein sequence ID" value="VEL26991.1"/>
    <property type="molecule type" value="Genomic_DNA"/>
</dbReference>
<keyword evidence="2" id="KW-0472">Membrane</keyword>
<accession>A0A3S5A3W5</accession>
<proteinExistence type="predicted"/>
<evidence type="ECO:0000256" key="1">
    <source>
        <dbReference type="SAM" id="MobiDB-lite"/>
    </source>
</evidence>
<organism evidence="3 4">
    <name type="scientific">Protopolystoma xenopodis</name>
    <dbReference type="NCBI Taxonomy" id="117903"/>
    <lineage>
        <taxon>Eukaryota</taxon>
        <taxon>Metazoa</taxon>
        <taxon>Spiralia</taxon>
        <taxon>Lophotrochozoa</taxon>
        <taxon>Platyhelminthes</taxon>
        <taxon>Monogenea</taxon>
        <taxon>Polyopisthocotylea</taxon>
        <taxon>Polystomatidea</taxon>
        <taxon>Polystomatidae</taxon>
        <taxon>Protopolystoma</taxon>
    </lineage>
</organism>
<feature type="transmembrane region" description="Helical" evidence="2">
    <location>
        <begin position="179"/>
        <end position="196"/>
    </location>
</feature>
<evidence type="ECO:0000256" key="2">
    <source>
        <dbReference type="SAM" id="Phobius"/>
    </source>
</evidence>
<sequence length="199" mass="22332">MRFRSSFGRNPLEWLLPRASRSNESADTNTDAVKTTTACEELDAEGGQLELERLFRVGMTDFARPSSRSCGIGSTQSGTTLSHPQATPSQPSPVDMRLASTLYTKAALWQLTAPKSAHPNTVFADRRLTTFISSPSASSPKQSSGRNNLRVWVSLTNNFTHTHTYIYVDDLCKIKFHKYLCINVIYKLYIIVLQIIKWN</sequence>
<evidence type="ECO:0000313" key="3">
    <source>
        <dbReference type="EMBL" id="VEL26991.1"/>
    </source>
</evidence>
<feature type="region of interest" description="Disordered" evidence="1">
    <location>
        <begin position="65"/>
        <end position="93"/>
    </location>
</feature>
<reference evidence="3" key="1">
    <citation type="submission" date="2018-11" db="EMBL/GenBank/DDBJ databases">
        <authorList>
            <consortium name="Pathogen Informatics"/>
        </authorList>
    </citation>
    <scope>NUCLEOTIDE SEQUENCE</scope>
</reference>
<keyword evidence="2" id="KW-0812">Transmembrane</keyword>
<name>A0A3S5A3W5_9PLAT</name>
<feature type="compositionally biased region" description="Polar residues" evidence="1">
    <location>
        <begin position="66"/>
        <end position="89"/>
    </location>
</feature>
<keyword evidence="4" id="KW-1185">Reference proteome</keyword>
<evidence type="ECO:0000313" key="4">
    <source>
        <dbReference type="Proteomes" id="UP000784294"/>
    </source>
</evidence>
<dbReference type="AlphaFoldDB" id="A0A3S5A3W5"/>
<dbReference type="Proteomes" id="UP000784294">
    <property type="component" value="Unassembled WGS sequence"/>
</dbReference>
<protein>
    <submittedName>
        <fullName evidence="3">Uncharacterized protein</fullName>
    </submittedName>
</protein>
<keyword evidence="2" id="KW-1133">Transmembrane helix</keyword>